<dbReference type="PROSITE" id="PS51729">
    <property type="entry name" value="GNAT_YJDJ"/>
    <property type="match status" value="1"/>
</dbReference>
<evidence type="ECO:0000313" key="4">
    <source>
        <dbReference type="Proteomes" id="UP000305398"/>
    </source>
</evidence>
<dbReference type="OrthoDB" id="9793389at2"/>
<dbReference type="InterPro" id="IPR031165">
    <property type="entry name" value="GNAT_YJDJ"/>
</dbReference>
<protein>
    <submittedName>
        <fullName evidence="3">N-acetyltransferase</fullName>
    </submittedName>
</protein>
<dbReference type="RefSeq" id="WP_139514120.1">
    <property type="nucleotide sequence ID" value="NZ_CP040896.1"/>
</dbReference>
<dbReference type="PANTHER" id="PTHR31435:SF9">
    <property type="entry name" value="PROTEIN NATD1"/>
    <property type="match status" value="1"/>
</dbReference>
<dbReference type="Gene3D" id="3.40.630.30">
    <property type="match status" value="1"/>
</dbReference>
<dbReference type="GO" id="GO:0016747">
    <property type="term" value="F:acyltransferase activity, transferring groups other than amino-acyl groups"/>
    <property type="evidence" value="ECO:0007669"/>
    <property type="project" value="InterPro"/>
</dbReference>
<dbReference type="Proteomes" id="UP000305398">
    <property type="component" value="Chromosome"/>
</dbReference>
<feature type="domain" description="N-acetyltransferase" evidence="2">
    <location>
        <begin position="6"/>
        <end position="93"/>
    </location>
</feature>
<evidence type="ECO:0000259" key="1">
    <source>
        <dbReference type="PROSITE" id="PS51186"/>
    </source>
</evidence>
<sequence length="99" mass="11395">MDISIKHNAKDQAFYASYEGQEAELAYARPTDSVIDFTHTFVDEELRGRGVGEAMAKEALQYARQHHLRVRTSCEFMADYVGKNRAEYQDILDHEPRPS</sequence>
<dbReference type="EMBL" id="CP040896">
    <property type="protein sequence ID" value="QDA59045.1"/>
    <property type="molecule type" value="Genomic_DNA"/>
</dbReference>
<keyword evidence="3" id="KW-0808">Transferase</keyword>
<keyword evidence="4" id="KW-1185">Reference proteome</keyword>
<feature type="domain" description="N-acetyltransferase" evidence="1">
    <location>
        <begin position="1"/>
        <end position="99"/>
    </location>
</feature>
<proteinExistence type="predicted"/>
<accession>A0A5B7ZWQ7</accession>
<gene>
    <name evidence="3" type="ORF">FHG12_02515</name>
</gene>
<dbReference type="KEGG" id="hyj:FHG12_02515"/>
<reference evidence="3 4" key="1">
    <citation type="submission" date="2019-06" db="EMBL/GenBank/DDBJ databases">
        <authorList>
            <person name="Srinivasan S."/>
        </authorList>
    </citation>
    <scope>NUCLEOTIDE SEQUENCE [LARGE SCALE GENOMIC DNA]</scope>
    <source>
        <strain evidence="3 4">17J68-5</strain>
    </source>
</reference>
<dbReference type="SUPFAM" id="SSF55729">
    <property type="entry name" value="Acyl-CoA N-acyltransferases (Nat)"/>
    <property type="match status" value="1"/>
</dbReference>
<evidence type="ECO:0000313" key="3">
    <source>
        <dbReference type="EMBL" id="QDA59045.1"/>
    </source>
</evidence>
<dbReference type="PROSITE" id="PS51186">
    <property type="entry name" value="GNAT"/>
    <property type="match status" value="1"/>
</dbReference>
<evidence type="ECO:0000259" key="2">
    <source>
        <dbReference type="PROSITE" id="PS51729"/>
    </source>
</evidence>
<organism evidence="3 4">
    <name type="scientific">Hymenobacter jejuensis</name>
    <dbReference type="NCBI Taxonomy" id="2502781"/>
    <lineage>
        <taxon>Bacteria</taxon>
        <taxon>Pseudomonadati</taxon>
        <taxon>Bacteroidota</taxon>
        <taxon>Cytophagia</taxon>
        <taxon>Cytophagales</taxon>
        <taxon>Hymenobacteraceae</taxon>
        <taxon>Hymenobacter</taxon>
    </lineage>
</organism>
<dbReference type="InterPro" id="IPR045057">
    <property type="entry name" value="Gcn5-rel_NAT"/>
</dbReference>
<dbReference type="InterPro" id="IPR000182">
    <property type="entry name" value="GNAT_dom"/>
</dbReference>
<name>A0A5B7ZWQ7_9BACT</name>
<dbReference type="AlphaFoldDB" id="A0A5B7ZWQ7"/>
<dbReference type="CDD" id="cd04301">
    <property type="entry name" value="NAT_SF"/>
    <property type="match status" value="1"/>
</dbReference>
<dbReference type="PANTHER" id="PTHR31435">
    <property type="entry name" value="PROTEIN NATD1"/>
    <property type="match status" value="1"/>
</dbReference>
<dbReference type="InterPro" id="IPR016181">
    <property type="entry name" value="Acyl_CoA_acyltransferase"/>
</dbReference>
<dbReference type="Pfam" id="PF14542">
    <property type="entry name" value="Acetyltransf_CG"/>
    <property type="match status" value="1"/>
</dbReference>